<accession>A0A1N7ESI8</accession>
<dbReference type="Proteomes" id="UP000187321">
    <property type="component" value="Chromosome"/>
</dbReference>
<organism evidence="4 5">
    <name type="scientific">Natronorubrum daqingense</name>
    <dbReference type="NCBI Taxonomy" id="588898"/>
    <lineage>
        <taxon>Archaea</taxon>
        <taxon>Methanobacteriati</taxon>
        <taxon>Methanobacteriota</taxon>
        <taxon>Stenosarchaea group</taxon>
        <taxon>Halobacteria</taxon>
        <taxon>Halobacteriales</taxon>
        <taxon>Natrialbaceae</taxon>
        <taxon>Natronorubrum</taxon>
    </lineage>
</organism>
<feature type="domain" description="ChsH2 rubredoxin-like zinc ribbon" evidence="2">
    <location>
        <begin position="21"/>
        <end position="56"/>
    </location>
</feature>
<protein>
    <recommendedName>
        <fullName evidence="7">DNA-binding protein</fullName>
    </recommendedName>
</protein>
<reference evidence="4 5" key="2">
    <citation type="submission" date="2017-01" db="EMBL/GenBank/DDBJ databases">
        <authorList>
            <person name="Mah S.A."/>
            <person name="Swanson W.J."/>
            <person name="Moy G.W."/>
            <person name="Vacquier V.D."/>
        </authorList>
    </citation>
    <scope>NUCLEOTIDE SEQUENCE [LARGE SCALE GENOMIC DNA]</scope>
    <source>
        <strain evidence="4 5">CGMCC 1.8909</strain>
    </source>
</reference>
<dbReference type="Pfam" id="PF12172">
    <property type="entry name" value="zf-ChsH2"/>
    <property type="match status" value="1"/>
</dbReference>
<proteinExistence type="predicted"/>
<dbReference type="GeneID" id="30957189"/>
<evidence type="ECO:0000313" key="4">
    <source>
        <dbReference type="EMBL" id="SIR91088.1"/>
    </source>
</evidence>
<sequence>MSEHTDTERAETDAFGTDRFWDALAEDRFLIQRCSDCEKSFFPPGPVCPHCHSRAVSWEESSAVGTVFSFTRQHATAPMFDDELVVGLVELEDGPRVLSAFESSYEDLGIGARVQLEAVEYDQEFDRGRREDEPFFVATLE</sequence>
<dbReference type="Gene3D" id="6.10.30.10">
    <property type="match status" value="1"/>
</dbReference>
<dbReference type="InterPro" id="IPR022002">
    <property type="entry name" value="ChsH2_Znr"/>
</dbReference>
<dbReference type="Proteomes" id="UP000185687">
    <property type="component" value="Unassembled WGS sequence"/>
</dbReference>
<evidence type="ECO:0000313" key="6">
    <source>
        <dbReference type="Proteomes" id="UP000187321"/>
    </source>
</evidence>
<evidence type="ECO:0000259" key="1">
    <source>
        <dbReference type="Pfam" id="PF01796"/>
    </source>
</evidence>
<dbReference type="KEGG" id="hda:BB347_14560"/>
<dbReference type="STRING" id="588898.BB347_14560"/>
<evidence type="ECO:0000313" key="3">
    <source>
        <dbReference type="EMBL" id="APX97740.1"/>
    </source>
</evidence>
<dbReference type="Pfam" id="PF01796">
    <property type="entry name" value="OB_ChsH2_C"/>
    <property type="match status" value="1"/>
</dbReference>
<dbReference type="EMBL" id="FTNP01000004">
    <property type="protein sequence ID" value="SIR91088.1"/>
    <property type="molecule type" value="Genomic_DNA"/>
</dbReference>
<dbReference type="InterPro" id="IPR052513">
    <property type="entry name" value="Thioester_dehydratase-like"/>
</dbReference>
<dbReference type="SUPFAM" id="SSF50249">
    <property type="entry name" value="Nucleic acid-binding proteins"/>
    <property type="match status" value="1"/>
</dbReference>
<dbReference type="InterPro" id="IPR002878">
    <property type="entry name" value="ChsH2_C"/>
</dbReference>
<reference evidence="3 6" key="1">
    <citation type="submission" date="2017-01" db="EMBL/GenBank/DDBJ databases">
        <title>Complete genome sequence of Haloterrigena daqingensis type strain (JX313T).</title>
        <authorList>
            <person name="Shuang W."/>
        </authorList>
    </citation>
    <scope>NUCLEOTIDE SEQUENCE [LARGE SCALE GENOMIC DNA]</scope>
    <source>
        <strain evidence="3 6">JX313</strain>
    </source>
</reference>
<dbReference type="PANTHER" id="PTHR34075:SF5">
    <property type="entry name" value="BLR3430 PROTEIN"/>
    <property type="match status" value="1"/>
</dbReference>
<dbReference type="PANTHER" id="PTHR34075">
    <property type="entry name" value="BLR3430 PROTEIN"/>
    <property type="match status" value="1"/>
</dbReference>
<evidence type="ECO:0000259" key="2">
    <source>
        <dbReference type="Pfam" id="PF12172"/>
    </source>
</evidence>
<gene>
    <name evidence="3" type="ORF">BB347_14560</name>
    <name evidence="4" type="ORF">SAMN05421809_2840</name>
</gene>
<dbReference type="RefSeq" id="WP_076582823.1">
    <property type="nucleotide sequence ID" value="NZ_CP019327.1"/>
</dbReference>
<evidence type="ECO:0000313" key="5">
    <source>
        <dbReference type="Proteomes" id="UP000185687"/>
    </source>
</evidence>
<dbReference type="AlphaFoldDB" id="A0A1N7ESI8"/>
<dbReference type="OrthoDB" id="9573at2157"/>
<dbReference type="EMBL" id="CP019327">
    <property type="protein sequence ID" value="APX97740.1"/>
    <property type="molecule type" value="Genomic_DNA"/>
</dbReference>
<dbReference type="InterPro" id="IPR012340">
    <property type="entry name" value="NA-bd_OB-fold"/>
</dbReference>
<evidence type="ECO:0008006" key="7">
    <source>
        <dbReference type="Google" id="ProtNLM"/>
    </source>
</evidence>
<keyword evidence="5" id="KW-1185">Reference proteome</keyword>
<feature type="domain" description="ChsH2 C-terminal OB-fold" evidence="1">
    <location>
        <begin position="58"/>
        <end position="117"/>
    </location>
</feature>
<name>A0A1N7ESI8_9EURY</name>